<gene>
    <name evidence="1" type="ORF">PUN28_016720</name>
</gene>
<reference evidence="1 2" key="1">
    <citation type="submission" date="2023-03" db="EMBL/GenBank/DDBJ databases">
        <title>High recombination rates correlate with genetic variation in Cardiocondyla obscurior ants.</title>
        <authorList>
            <person name="Errbii M."/>
        </authorList>
    </citation>
    <scope>NUCLEOTIDE SEQUENCE [LARGE SCALE GENOMIC DNA]</scope>
    <source>
        <strain evidence="1">Alpha-2009</strain>
        <tissue evidence="1">Whole body</tissue>
    </source>
</reference>
<dbReference type="AlphaFoldDB" id="A0AAW2EPM8"/>
<evidence type="ECO:0000313" key="1">
    <source>
        <dbReference type="EMBL" id="KAL0105258.1"/>
    </source>
</evidence>
<sequence>MRSVGEHARPIPSARSRDECGRQVNTCWLANSDFSIAARRLRREITRNYRIAHRVHSPRRYFSYNRSEEFDLARDFNLIFLYLDSCERIRYRVCKTCANVNASRSHTVTIDTYLGPVC</sequence>
<dbReference type="EMBL" id="JADYXP020000019">
    <property type="protein sequence ID" value="KAL0105258.1"/>
    <property type="molecule type" value="Genomic_DNA"/>
</dbReference>
<keyword evidence="2" id="KW-1185">Reference proteome</keyword>
<proteinExistence type="predicted"/>
<comment type="caution">
    <text evidence="1">The sequence shown here is derived from an EMBL/GenBank/DDBJ whole genome shotgun (WGS) entry which is preliminary data.</text>
</comment>
<evidence type="ECO:0000313" key="2">
    <source>
        <dbReference type="Proteomes" id="UP001430953"/>
    </source>
</evidence>
<organism evidence="1 2">
    <name type="scientific">Cardiocondyla obscurior</name>
    <dbReference type="NCBI Taxonomy" id="286306"/>
    <lineage>
        <taxon>Eukaryota</taxon>
        <taxon>Metazoa</taxon>
        <taxon>Ecdysozoa</taxon>
        <taxon>Arthropoda</taxon>
        <taxon>Hexapoda</taxon>
        <taxon>Insecta</taxon>
        <taxon>Pterygota</taxon>
        <taxon>Neoptera</taxon>
        <taxon>Endopterygota</taxon>
        <taxon>Hymenoptera</taxon>
        <taxon>Apocrita</taxon>
        <taxon>Aculeata</taxon>
        <taxon>Formicoidea</taxon>
        <taxon>Formicidae</taxon>
        <taxon>Myrmicinae</taxon>
        <taxon>Cardiocondyla</taxon>
    </lineage>
</organism>
<dbReference type="Proteomes" id="UP001430953">
    <property type="component" value="Unassembled WGS sequence"/>
</dbReference>
<accession>A0AAW2EPM8</accession>
<name>A0AAW2EPM8_9HYME</name>
<protein>
    <submittedName>
        <fullName evidence="1">Uncharacterized protein</fullName>
    </submittedName>
</protein>